<feature type="region of interest" description="Disordered" evidence="3">
    <location>
        <begin position="350"/>
        <end position="428"/>
    </location>
</feature>
<evidence type="ECO:0000256" key="2">
    <source>
        <dbReference type="SAM" id="Coils"/>
    </source>
</evidence>
<dbReference type="PANTHER" id="PTHR31342:SF35">
    <property type="entry name" value="PROTEIN CHUP1, CHLOROPLASTIC-LIKE"/>
    <property type="match status" value="1"/>
</dbReference>
<proteinExistence type="predicted"/>
<evidence type="ECO:0000256" key="1">
    <source>
        <dbReference type="ARBA" id="ARBA00023054"/>
    </source>
</evidence>
<name>A0A8B8MKS6_ABRPR</name>
<dbReference type="GO" id="GO:0072699">
    <property type="term" value="P:protein localization to cortical microtubule cytoskeleton"/>
    <property type="evidence" value="ECO:0007669"/>
    <property type="project" value="TreeGrafter"/>
</dbReference>
<sequence length="537" mass="61863">MHQIPIQKPNCSCVQDYMVIRVSFMVVASIAALKISQTKNSSATKRNGAIKSPGRNGYLEQEFEERENSNSDANHVTQNDGEKEINIEMPQNMPTPDFKDFELLIDGEKTDNVTEKEILQNLVQNYKERKVNIERKLLELNGLREEQSAIAQMQRQLETKTAKLDSLKKTIASLQSESKMIREKIRDNVLSKKQLDLAKRMINEMQRKNGVNRIRVKEKILMLHQQVTDFQKYNSSGRIAMPNTKLKDVQDIVLEILELKRRNKELELEKREMGIKLANAQARIKTELVQEEREARIKEEITGLRRLHEDLSEQVERLQRNRFDMVQEVVYQRWVYTLLKFEVYDHQKQRGKALTSDPELESVSSNATLDESDQVETTTFESSSSSQSSTGSNSSIVSKIKRWRKTKDYPNKISSKGTNMNSGMNSSTKQLEIPTVPKVKKVSFSDSVKLTNYQDMPEGVENAMHEKYDEPRKSNECAVGDTINVDSIPENEGAKIKIGHSDELYSRNDPVCRKDQRVKTILHLTRLFNATLDYLET</sequence>
<keyword evidence="4" id="KW-1185">Reference proteome</keyword>
<feature type="compositionally biased region" description="Low complexity" evidence="3">
    <location>
        <begin position="377"/>
        <end position="398"/>
    </location>
</feature>
<gene>
    <name evidence="5" type="primary">LOC113874187</name>
</gene>
<protein>
    <submittedName>
        <fullName evidence="5">Protein CHUP1, chloroplastic-like</fullName>
    </submittedName>
</protein>
<dbReference type="PANTHER" id="PTHR31342">
    <property type="entry name" value="PROTEIN CHUP1, CHLOROPLASTIC"/>
    <property type="match status" value="1"/>
</dbReference>
<dbReference type="OrthoDB" id="1926437at2759"/>
<feature type="coiled-coil region" evidence="2">
    <location>
        <begin position="249"/>
        <end position="328"/>
    </location>
</feature>
<feature type="compositionally biased region" description="Polar residues" evidence="3">
    <location>
        <begin position="412"/>
        <end position="428"/>
    </location>
</feature>
<dbReference type="GeneID" id="113874187"/>
<keyword evidence="1 2" id="KW-0175">Coiled coil</keyword>
<dbReference type="GO" id="GO:0055028">
    <property type="term" value="C:cortical microtubule"/>
    <property type="evidence" value="ECO:0007669"/>
    <property type="project" value="TreeGrafter"/>
</dbReference>
<evidence type="ECO:0000313" key="4">
    <source>
        <dbReference type="Proteomes" id="UP000694853"/>
    </source>
</evidence>
<reference evidence="4" key="1">
    <citation type="journal article" date="2019" name="Toxins">
        <title>Detection of Abrin-Like and Prepropulchellin-Like Toxin Genes and Transcripts Using Whole Genome Sequencing and Full-Length Transcript Sequencing of Abrus precatorius.</title>
        <authorList>
            <person name="Hovde B.T."/>
            <person name="Daligault H.E."/>
            <person name="Hanschen E.R."/>
            <person name="Kunde Y.A."/>
            <person name="Johnson M.B."/>
            <person name="Starkenburg S.R."/>
            <person name="Johnson S.L."/>
        </authorList>
    </citation>
    <scope>NUCLEOTIDE SEQUENCE [LARGE SCALE GENOMIC DNA]</scope>
</reference>
<evidence type="ECO:0000313" key="5">
    <source>
        <dbReference type="RefSeq" id="XP_027368212.1"/>
    </source>
</evidence>
<dbReference type="Proteomes" id="UP000694853">
    <property type="component" value="Unplaced"/>
</dbReference>
<dbReference type="InterPro" id="IPR040265">
    <property type="entry name" value="CHUP1/IPGA1-like"/>
</dbReference>
<accession>A0A8B8MKS6</accession>
<evidence type="ECO:0000256" key="3">
    <source>
        <dbReference type="SAM" id="MobiDB-lite"/>
    </source>
</evidence>
<reference evidence="5" key="2">
    <citation type="submission" date="2025-08" db="UniProtKB">
        <authorList>
            <consortium name="RefSeq"/>
        </authorList>
    </citation>
    <scope>IDENTIFICATION</scope>
    <source>
        <tissue evidence="5">Young leaves</tissue>
    </source>
</reference>
<feature type="coiled-coil region" evidence="2">
    <location>
        <begin position="116"/>
        <end position="184"/>
    </location>
</feature>
<dbReference type="RefSeq" id="XP_027368212.1">
    <property type="nucleotide sequence ID" value="XM_027512411.1"/>
</dbReference>
<dbReference type="KEGG" id="aprc:113874187"/>
<dbReference type="AlphaFoldDB" id="A0A8B8MKS6"/>
<organism evidence="4 5">
    <name type="scientific">Abrus precatorius</name>
    <name type="common">Indian licorice</name>
    <name type="synonym">Glycine abrus</name>
    <dbReference type="NCBI Taxonomy" id="3816"/>
    <lineage>
        <taxon>Eukaryota</taxon>
        <taxon>Viridiplantae</taxon>
        <taxon>Streptophyta</taxon>
        <taxon>Embryophyta</taxon>
        <taxon>Tracheophyta</taxon>
        <taxon>Spermatophyta</taxon>
        <taxon>Magnoliopsida</taxon>
        <taxon>eudicotyledons</taxon>
        <taxon>Gunneridae</taxon>
        <taxon>Pentapetalae</taxon>
        <taxon>rosids</taxon>
        <taxon>fabids</taxon>
        <taxon>Fabales</taxon>
        <taxon>Fabaceae</taxon>
        <taxon>Papilionoideae</taxon>
        <taxon>50 kb inversion clade</taxon>
        <taxon>NPAAA clade</taxon>
        <taxon>indigoferoid/millettioid clade</taxon>
        <taxon>Abreae</taxon>
        <taxon>Abrus</taxon>
    </lineage>
</organism>